<dbReference type="GO" id="GO:0015271">
    <property type="term" value="F:outward rectifier potassium channel activity"/>
    <property type="evidence" value="ECO:0007669"/>
    <property type="project" value="TreeGrafter"/>
</dbReference>
<keyword evidence="9 12" id="KW-0406">Ion transport</keyword>
<dbReference type="GO" id="GO:0030322">
    <property type="term" value="P:stabilization of membrane potential"/>
    <property type="evidence" value="ECO:0007669"/>
    <property type="project" value="TreeGrafter"/>
</dbReference>
<evidence type="ECO:0000256" key="12">
    <source>
        <dbReference type="RuleBase" id="RU003857"/>
    </source>
</evidence>
<sequence>MAPTGSRLFSGHLGAFSLSPIQLQHSQSALPLFPLQTIPRLAASHSLPTMNQVALSNAFGAGRRGGIAEGMESRGPTPPPAGPLRACMQKFRLAILHLALITATITYICIGALIFSAIERPYEQSHRDYHLQEIRNIEASFFLNLFFCHFATSKNELLKVEPGTSNETLLELIDQLTYVSMRAFESGIKPSDLNDSTFATKWTLGSALFFTTTVLTSIGYGNLIPISPEGQIFCMCYAIFGIPLTLITIADIAKFLSEVYTGEDPLAEASTTRRLMVLFALLAYTGAAAWAYTFYESTWSFLDSFYFCLISLLTVGFGDLYPNGEMGYMLVSILFIFLGLVLTTLAVEVMGAACIDRIHSLGRGFPAKGLFRALRGMKDQLAEYGQLAMANGTGMGISNSSGGEDPSRMGLLLSSHTQHNQMVRFVLLHIVPRQYHPQPPATNATSPTGVPTTAPSHHKCRLIPLSIGPSGPLSASLPNPNQNHQQQPSDVISLDDPTIFLEYLNSLDDGVRIVTWGPEPIRQIVIPLLVAQETAIPEVLLRYCDISLIVDSSILGINNNNNEDLDAECRVIVQQLSSACQVGIQLRA</sequence>
<dbReference type="PRINTS" id="PR01095">
    <property type="entry name" value="TASKCHANNEL"/>
</dbReference>
<dbReference type="InterPro" id="IPR003092">
    <property type="entry name" value="2pore_dom_K_chnl_TASK"/>
</dbReference>
<reference evidence="15 16" key="1">
    <citation type="journal article" date="2017" name="Curr. Biol.">
        <title>Genome architecture and evolution of a unichromosomal asexual nematode.</title>
        <authorList>
            <person name="Fradin H."/>
            <person name="Zegar C."/>
            <person name="Gutwein M."/>
            <person name="Lucas J."/>
            <person name="Kovtun M."/>
            <person name="Corcoran D."/>
            <person name="Baugh L.R."/>
            <person name="Kiontke K."/>
            <person name="Gunsalus K."/>
            <person name="Fitch D.H."/>
            <person name="Piano F."/>
        </authorList>
    </citation>
    <scope>NUCLEOTIDE SEQUENCE [LARGE SCALE GENOMIC DNA]</scope>
    <source>
        <strain evidence="15">PF1309</strain>
    </source>
</reference>
<evidence type="ECO:0000256" key="11">
    <source>
        <dbReference type="ARBA" id="ARBA00023303"/>
    </source>
</evidence>
<keyword evidence="16" id="KW-1185">Reference proteome</keyword>
<evidence type="ECO:0000256" key="5">
    <source>
        <dbReference type="ARBA" id="ARBA00022692"/>
    </source>
</evidence>
<dbReference type="AlphaFoldDB" id="A0A2A2LG65"/>
<dbReference type="PANTHER" id="PTHR11003">
    <property type="entry name" value="POTASSIUM CHANNEL, SUBFAMILY K"/>
    <property type="match status" value="1"/>
</dbReference>
<organism evidence="15 16">
    <name type="scientific">Diploscapter pachys</name>
    <dbReference type="NCBI Taxonomy" id="2018661"/>
    <lineage>
        <taxon>Eukaryota</taxon>
        <taxon>Metazoa</taxon>
        <taxon>Ecdysozoa</taxon>
        <taxon>Nematoda</taxon>
        <taxon>Chromadorea</taxon>
        <taxon>Rhabditida</taxon>
        <taxon>Rhabditina</taxon>
        <taxon>Rhabditomorpha</taxon>
        <taxon>Rhabditoidea</taxon>
        <taxon>Rhabditidae</taxon>
        <taxon>Diploscapter</taxon>
    </lineage>
</organism>
<feature type="transmembrane region" description="Helical" evidence="13">
    <location>
        <begin position="328"/>
        <end position="355"/>
    </location>
</feature>
<feature type="domain" description="Potassium channel" evidence="14">
    <location>
        <begin position="197"/>
        <end position="257"/>
    </location>
</feature>
<evidence type="ECO:0000256" key="3">
    <source>
        <dbReference type="ARBA" id="ARBA00022448"/>
    </source>
</evidence>
<keyword evidence="6" id="KW-0631">Potassium channel</keyword>
<evidence type="ECO:0000256" key="13">
    <source>
        <dbReference type="SAM" id="Phobius"/>
    </source>
</evidence>
<dbReference type="OrthoDB" id="297496at2759"/>
<dbReference type="InterPro" id="IPR003280">
    <property type="entry name" value="2pore_dom_K_chnl"/>
</dbReference>
<feature type="transmembrane region" description="Helical" evidence="13">
    <location>
        <begin position="304"/>
        <end position="322"/>
    </location>
</feature>
<feature type="transmembrane region" description="Helical" evidence="13">
    <location>
        <begin position="202"/>
        <end position="220"/>
    </location>
</feature>
<dbReference type="SUPFAM" id="SSF81324">
    <property type="entry name" value="Voltage-gated potassium channels"/>
    <property type="match status" value="2"/>
</dbReference>
<keyword evidence="10 13" id="KW-0472">Membrane</keyword>
<keyword evidence="4" id="KW-0633">Potassium transport</keyword>
<gene>
    <name evidence="15" type="ORF">WR25_16253</name>
</gene>
<evidence type="ECO:0000256" key="2">
    <source>
        <dbReference type="ARBA" id="ARBA00006666"/>
    </source>
</evidence>
<evidence type="ECO:0000313" key="16">
    <source>
        <dbReference type="Proteomes" id="UP000218231"/>
    </source>
</evidence>
<protein>
    <recommendedName>
        <fullName evidence="14">Potassium channel domain-containing protein</fullName>
    </recommendedName>
</protein>
<dbReference type="Gene3D" id="1.10.287.70">
    <property type="match status" value="1"/>
</dbReference>
<dbReference type="EMBL" id="LIAE01006802">
    <property type="protein sequence ID" value="PAV85193.1"/>
    <property type="molecule type" value="Genomic_DNA"/>
</dbReference>
<comment type="caution">
    <text evidence="15">The sequence shown here is derived from an EMBL/GenBank/DDBJ whole genome shotgun (WGS) entry which is preliminary data.</text>
</comment>
<dbReference type="GO" id="GO:0005886">
    <property type="term" value="C:plasma membrane"/>
    <property type="evidence" value="ECO:0007669"/>
    <property type="project" value="TreeGrafter"/>
</dbReference>
<keyword evidence="7" id="KW-0630">Potassium</keyword>
<keyword evidence="11 12" id="KW-0407">Ion channel</keyword>
<dbReference type="PRINTS" id="PR01333">
    <property type="entry name" value="2POREKCHANEL"/>
</dbReference>
<evidence type="ECO:0000256" key="8">
    <source>
        <dbReference type="ARBA" id="ARBA00022989"/>
    </source>
</evidence>
<feature type="transmembrane region" description="Helical" evidence="13">
    <location>
        <begin position="275"/>
        <end position="292"/>
    </location>
</feature>
<evidence type="ECO:0000259" key="14">
    <source>
        <dbReference type="Pfam" id="PF07885"/>
    </source>
</evidence>
<proteinExistence type="inferred from homology"/>
<feature type="transmembrane region" description="Helical" evidence="13">
    <location>
        <begin position="93"/>
        <end position="118"/>
    </location>
</feature>
<dbReference type="PANTHER" id="PTHR11003:SF156">
    <property type="entry name" value="POTASSIUM CHANNEL DOMAIN-CONTAINING PROTEIN"/>
    <property type="match status" value="1"/>
</dbReference>
<evidence type="ECO:0000256" key="9">
    <source>
        <dbReference type="ARBA" id="ARBA00023065"/>
    </source>
</evidence>
<dbReference type="STRING" id="2018661.A0A2A2LG65"/>
<evidence type="ECO:0000256" key="6">
    <source>
        <dbReference type="ARBA" id="ARBA00022826"/>
    </source>
</evidence>
<evidence type="ECO:0000313" key="15">
    <source>
        <dbReference type="EMBL" id="PAV85193.1"/>
    </source>
</evidence>
<feature type="transmembrane region" description="Helical" evidence="13">
    <location>
        <begin position="232"/>
        <end position="255"/>
    </location>
</feature>
<evidence type="ECO:0000256" key="7">
    <source>
        <dbReference type="ARBA" id="ARBA00022958"/>
    </source>
</evidence>
<name>A0A2A2LG65_9BILA</name>
<dbReference type="GO" id="GO:0022841">
    <property type="term" value="F:potassium ion leak channel activity"/>
    <property type="evidence" value="ECO:0007669"/>
    <property type="project" value="TreeGrafter"/>
</dbReference>
<comment type="similarity">
    <text evidence="2 12">Belongs to the two pore domain potassium channel (TC 1.A.1.8) family.</text>
</comment>
<evidence type="ECO:0000256" key="1">
    <source>
        <dbReference type="ARBA" id="ARBA00004141"/>
    </source>
</evidence>
<dbReference type="Pfam" id="PF07885">
    <property type="entry name" value="Ion_trans_2"/>
    <property type="match status" value="2"/>
</dbReference>
<dbReference type="Proteomes" id="UP000218231">
    <property type="component" value="Unassembled WGS sequence"/>
</dbReference>
<keyword evidence="5 12" id="KW-0812">Transmembrane</keyword>
<keyword evidence="3 12" id="KW-0813">Transport</keyword>
<keyword evidence="8 13" id="KW-1133">Transmembrane helix</keyword>
<comment type="subcellular location">
    <subcellularLocation>
        <location evidence="1">Membrane</location>
        <topology evidence="1">Multi-pass membrane protein</topology>
    </subcellularLocation>
</comment>
<evidence type="ECO:0000256" key="4">
    <source>
        <dbReference type="ARBA" id="ARBA00022538"/>
    </source>
</evidence>
<feature type="domain" description="Potassium channel" evidence="14">
    <location>
        <begin position="285"/>
        <end position="353"/>
    </location>
</feature>
<evidence type="ECO:0000256" key="10">
    <source>
        <dbReference type="ARBA" id="ARBA00023136"/>
    </source>
</evidence>
<dbReference type="InterPro" id="IPR013099">
    <property type="entry name" value="K_chnl_dom"/>
</dbReference>
<accession>A0A2A2LG65</accession>